<accession>A0A4R0W2W5</accession>
<sequence length="225" mass="24481">MGKAPWGVCSKGLPVRVMRRRATLPHPVGCSTIAVPGLSFRVRNGTGRLTWAMAAANLLLHGQTLGSAGLWRPGNRTADADMSMFRLVARQCSLPSGAVCRRKMRSNRQGLDCCVAFRPLVPVGSTPRGASTSGLSTTCSAWGLQGPVVLWNAYLGAGFPLRCFQRLSLPNVANRPCHWRDNRHTRGSSTQVLSYYGQASSTFRRAQRIETKLSHDVLNPARVPL</sequence>
<evidence type="ECO:0000313" key="2">
    <source>
        <dbReference type="Proteomes" id="UP000291501"/>
    </source>
</evidence>
<organism evidence="1 2">
    <name type="scientific">Bifidobacterium longum subsp. longum</name>
    <dbReference type="NCBI Taxonomy" id="1679"/>
    <lineage>
        <taxon>Bacteria</taxon>
        <taxon>Bacillati</taxon>
        <taxon>Actinomycetota</taxon>
        <taxon>Actinomycetes</taxon>
        <taxon>Bifidobacteriales</taxon>
        <taxon>Bifidobacteriaceae</taxon>
        <taxon>Bifidobacterium</taxon>
    </lineage>
</organism>
<dbReference type="Proteomes" id="UP000291501">
    <property type="component" value="Unassembled WGS sequence"/>
</dbReference>
<dbReference type="AlphaFoldDB" id="A0A4R0W2W5"/>
<protein>
    <submittedName>
        <fullName evidence="1">Uncharacterized protein</fullName>
    </submittedName>
</protein>
<reference evidence="1 2" key="1">
    <citation type="journal article" date="2018" name="Sci. Rep.">
        <title>Genomic diversity and distribution of Bifidobacterium longum subsp. longum across the human lifespan.</title>
        <authorList>
            <person name="Odamaki T."/>
            <person name="Bottacini F."/>
            <person name="Kato K."/>
            <person name="Mitsuyama E."/>
            <person name="Yoshida K."/>
            <person name="Horigome A."/>
            <person name="Xiao J.Z."/>
            <person name="van Sinderen D."/>
        </authorList>
    </citation>
    <scope>NUCLEOTIDE SEQUENCE [LARGE SCALE GENOMIC DNA]</scope>
    <source>
        <strain evidence="1 2">MCC10126</strain>
    </source>
</reference>
<comment type="caution">
    <text evidence="1">The sequence shown here is derived from an EMBL/GenBank/DDBJ whole genome shotgun (WGS) entry which is preliminary data.</text>
</comment>
<name>A0A4R0W2W5_BIFLL</name>
<evidence type="ECO:0000313" key="1">
    <source>
        <dbReference type="EMBL" id="TCF80401.1"/>
    </source>
</evidence>
<dbReference type="EMBL" id="SHTN01000038">
    <property type="protein sequence ID" value="TCF80401.1"/>
    <property type="molecule type" value="Genomic_DNA"/>
</dbReference>
<proteinExistence type="predicted"/>
<gene>
    <name evidence="1" type="ORF">MCC10126_1936</name>
</gene>